<keyword evidence="5 6" id="KW-0472">Membrane</keyword>
<feature type="transmembrane region" description="Helical" evidence="6">
    <location>
        <begin position="281"/>
        <end position="297"/>
    </location>
</feature>
<evidence type="ECO:0000313" key="8">
    <source>
        <dbReference type="Proteomes" id="UP000697710"/>
    </source>
</evidence>
<comment type="caution">
    <text evidence="7">The sequence shown here is derived from an EMBL/GenBank/DDBJ whole genome shotgun (WGS) entry which is preliminary data.</text>
</comment>
<dbReference type="GO" id="GO:0005886">
    <property type="term" value="C:plasma membrane"/>
    <property type="evidence" value="ECO:0007669"/>
    <property type="project" value="UniProtKB-SubCell"/>
</dbReference>
<feature type="transmembrane region" description="Helical" evidence="6">
    <location>
        <begin position="20"/>
        <end position="42"/>
    </location>
</feature>
<sequence>MARSSLGSTLASGLGKNLVPLLFATLCVTGILWAKISIPFLLTDVVPRLSRNLFLVLSLIIPVVAGMGLNFGIVIGAMCGQVGLILVENAGGQGLGALGLAMGLSLPLSLFFGWLTGLLLNRAKGREMITGMILGFFANGVYQAVFLLLAGPVLPFHNQNVLLDGGVGLVNTIDLVGTGRQLDALIRPSVRVSIFPIYFPVATILVSVLLCFAIRWYLRTKSGQDLRAVGQDMHVAEISGIGVDRSRVRAIMISTCLGGIGQIIFLSSWGTFNTYQSHEQVGPYAIAALLVGGATVVRATIWHAILGTLLFHTLISVVSIAGQTLVPSSWGGSQIGEYIREFLVYAVIAVTLALHAWRAKKA</sequence>
<evidence type="ECO:0000256" key="5">
    <source>
        <dbReference type="ARBA" id="ARBA00023136"/>
    </source>
</evidence>
<dbReference type="InterPro" id="IPR001851">
    <property type="entry name" value="ABC_transp_permease"/>
</dbReference>
<keyword evidence="2" id="KW-1003">Cell membrane</keyword>
<evidence type="ECO:0000256" key="1">
    <source>
        <dbReference type="ARBA" id="ARBA00004651"/>
    </source>
</evidence>
<evidence type="ECO:0000313" key="7">
    <source>
        <dbReference type="EMBL" id="MCA9728493.1"/>
    </source>
</evidence>
<evidence type="ECO:0000256" key="4">
    <source>
        <dbReference type="ARBA" id="ARBA00022989"/>
    </source>
</evidence>
<evidence type="ECO:0000256" key="6">
    <source>
        <dbReference type="SAM" id="Phobius"/>
    </source>
</evidence>
<dbReference type="PANTHER" id="PTHR32196">
    <property type="entry name" value="ABC TRANSPORTER PERMEASE PROTEIN YPHD-RELATED-RELATED"/>
    <property type="match status" value="1"/>
</dbReference>
<dbReference type="AlphaFoldDB" id="A0A956M0E7"/>
<feature type="transmembrane region" description="Helical" evidence="6">
    <location>
        <begin position="250"/>
        <end position="269"/>
    </location>
</feature>
<protein>
    <submittedName>
        <fullName evidence="7">ABC transporter permease</fullName>
    </submittedName>
</protein>
<name>A0A956M0E7_UNCEI</name>
<feature type="transmembrane region" description="Helical" evidence="6">
    <location>
        <begin position="98"/>
        <end position="120"/>
    </location>
</feature>
<dbReference type="Proteomes" id="UP000697710">
    <property type="component" value="Unassembled WGS sequence"/>
</dbReference>
<evidence type="ECO:0000256" key="3">
    <source>
        <dbReference type="ARBA" id="ARBA00022692"/>
    </source>
</evidence>
<feature type="transmembrane region" description="Helical" evidence="6">
    <location>
        <begin position="338"/>
        <end position="357"/>
    </location>
</feature>
<dbReference type="Pfam" id="PF02653">
    <property type="entry name" value="BPD_transp_2"/>
    <property type="match status" value="1"/>
</dbReference>
<dbReference type="GO" id="GO:0022857">
    <property type="term" value="F:transmembrane transporter activity"/>
    <property type="evidence" value="ECO:0007669"/>
    <property type="project" value="InterPro"/>
</dbReference>
<reference evidence="7" key="2">
    <citation type="journal article" date="2021" name="Microbiome">
        <title>Successional dynamics and alternative stable states in a saline activated sludge microbial community over 9 years.</title>
        <authorList>
            <person name="Wang Y."/>
            <person name="Ye J."/>
            <person name="Ju F."/>
            <person name="Liu L."/>
            <person name="Boyd J.A."/>
            <person name="Deng Y."/>
            <person name="Parks D.H."/>
            <person name="Jiang X."/>
            <person name="Yin X."/>
            <person name="Woodcroft B.J."/>
            <person name="Tyson G.W."/>
            <person name="Hugenholtz P."/>
            <person name="Polz M.F."/>
            <person name="Zhang T."/>
        </authorList>
    </citation>
    <scope>NUCLEOTIDE SEQUENCE</scope>
    <source>
        <strain evidence="7">HKST-UBA01</strain>
    </source>
</reference>
<reference evidence="7" key="1">
    <citation type="submission" date="2020-04" db="EMBL/GenBank/DDBJ databases">
        <authorList>
            <person name="Zhang T."/>
        </authorList>
    </citation>
    <scope>NUCLEOTIDE SEQUENCE</scope>
    <source>
        <strain evidence="7">HKST-UBA01</strain>
    </source>
</reference>
<feature type="transmembrane region" description="Helical" evidence="6">
    <location>
        <begin position="54"/>
        <end position="78"/>
    </location>
</feature>
<feature type="transmembrane region" description="Helical" evidence="6">
    <location>
        <begin position="304"/>
        <end position="326"/>
    </location>
</feature>
<comment type="subcellular location">
    <subcellularLocation>
        <location evidence="1">Cell membrane</location>
        <topology evidence="1">Multi-pass membrane protein</topology>
    </subcellularLocation>
</comment>
<evidence type="ECO:0000256" key="2">
    <source>
        <dbReference type="ARBA" id="ARBA00022475"/>
    </source>
</evidence>
<keyword evidence="3 6" id="KW-0812">Transmembrane</keyword>
<accession>A0A956M0E7</accession>
<keyword evidence="4 6" id="KW-1133">Transmembrane helix</keyword>
<dbReference type="EMBL" id="JAGQHR010000399">
    <property type="protein sequence ID" value="MCA9728493.1"/>
    <property type="molecule type" value="Genomic_DNA"/>
</dbReference>
<dbReference type="PANTHER" id="PTHR32196:SF15">
    <property type="entry name" value="SUGAR ABC TRANSPORTER PERMEASE PROTEIN"/>
    <property type="match status" value="1"/>
</dbReference>
<feature type="transmembrane region" description="Helical" evidence="6">
    <location>
        <begin position="132"/>
        <end position="154"/>
    </location>
</feature>
<organism evidence="7 8">
    <name type="scientific">Eiseniibacteriota bacterium</name>
    <dbReference type="NCBI Taxonomy" id="2212470"/>
    <lineage>
        <taxon>Bacteria</taxon>
        <taxon>Candidatus Eiseniibacteriota</taxon>
    </lineage>
</organism>
<gene>
    <name evidence="7" type="ORF">KC729_12465</name>
</gene>
<proteinExistence type="predicted"/>
<feature type="transmembrane region" description="Helical" evidence="6">
    <location>
        <begin position="197"/>
        <end position="218"/>
    </location>
</feature>